<dbReference type="PANTHER" id="PTHR46558">
    <property type="entry name" value="TRACRIPTIONAL REGULATORY PROTEIN-RELATED-RELATED"/>
    <property type="match status" value="1"/>
</dbReference>
<name>A0A369AH35_9FIRM</name>
<dbReference type="RefSeq" id="WP_207659304.1">
    <property type="nucleotide sequence ID" value="NZ_QPJT01000041.1"/>
</dbReference>
<evidence type="ECO:0000256" key="1">
    <source>
        <dbReference type="ARBA" id="ARBA00023125"/>
    </source>
</evidence>
<sequence length="64" mass="7400">MRKKLIDLREKMNLGQKDVASKIGISRPAYSMIESGKRNPSFITSRKIKEFFKTNEDSIFDNSC</sequence>
<accession>A0A369AH35</accession>
<proteinExistence type="predicted"/>
<dbReference type="EMBL" id="QPJT01000041">
    <property type="protein sequence ID" value="RCX08680.1"/>
    <property type="molecule type" value="Genomic_DNA"/>
</dbReference>
<keyword evidence="1" id="KW-0238">DNA-binding</keyword>
<dbReference type="PANTHER" id="PTHR46558:SF4">
    <property type="entry name" value="DNA-BIDING PHAGE PROTEIN"/>
    <property type="match status" value="1"/>
</dbReference>
<dbReference type="Gene3D" id="1.10.260.40">
    <property type="entry name" value="lambda repressor-like DNA-binding domains"/>
    <property type="match status" value="1"/>
</dbReference>
<evidence type="ECO:0000313" key="4">
    <source>
        <dbReference type="Proteomes" id="UP000253034"/>
    </source>
</evidence>
<protein>
    <submittedName>
        <fullName evidence="3">Putative transcriptional regulator</fullName>
    </submittedName>
</protein>
<dbReference type="InterPro" id="IPR010982">
    <property type="entry name" value="Lambda_DNA-bd_dom_sf"/>
</dbReference>
<dbReference type="SUPFAM" id="SSF47413">
    <property type="entry name" value="lambda repressor-like DNA-binding domains"/>
    <property type="match status" value="1"/>
</dbReference>
<dbReference type="Pfam" id="PF01381">
    <property type="entry name" value="HTH_3"/>
    <property type="match status" value="1"/>
</dbReference>
<comment type="caution">
    <text evidence="3">The sequence shown here is derived from an EMBL/GenBank/DDBJ whole genome shotgun (WGS) entry which is preliminary data.</text>
</comment>
<evidence type="ECO:0000259" key="2">
    <source>
        <dbReference type="PROSITE" id="PS50943"/>
    </source>
</evidence>
<keyword evidence="4" id="KW-1185">Reference proteome</keyword>
<organism evidence="3 4">
    <name type="scientific">Anaerobacterium chartisolvens</name>
    <dbReference type="NCBI Taxonomy" id="1297424"/>
    <lineage>
        <taxon>Bacteria</taxon>
        <taxon>Bacillati</taxon>
        <taxon>Bacillota</taxon>
        <taxon>Clostridia</taxon>
        <taxon>Eubacteriales</taxon>
        <taxon>Oscillospiraceae</taxon>
        <taxon>Anaerobacterium</taxon>
    </lineage>
</organism>
<feature type="domain" description="HTH cro/C1-type" evidence="2">
    <location>
        <begin position="5"/>
        <end position="59"/>
    </location>
</feature>
<dbReference type="Proteomes" id="UP000253034">
    <property type="component" value="Unassembled WGS sequence"/>
</dbReference>
<evidence type="ECO:0000313" key="3">
    <source>
        <dbReference type="EMBL" id="RCX08680.1"/>
    </source>
</evidence>
<gene>
    <name evidence="3" type="ORF">DFR58_14123</name>
</gene>
<dbReference type="InterPro" id="IPR001387">
    <property type="entry name" value="Cro/C1-type_HTH"/>
</dbReference>
<dbReference type="SMART" id="SM00530">
    <property type="entry name" value="HTH_XRE"/>
    <property type="match status" value="1"/>
</dbReference>
<dbReference type="GO" id="GO:0003677">
    <property type="term" value="F:DNA binding"/>
    <property type="evidence" value="ECO:0007669"/>
    <property type="project" value="UniProtKB-KW"/>
</dbReference>
<reference evidence="3 4" key="1">
    <citation type="submission" date="2018-07" db="EMBL/GenBank/DDBJ databases">
        <title>Genomic Encyclopedia of Type Strains, Phase IV (KMG-IV): sequencing the most valuable type-strain genomes for metagenomic binning, comparative biology and taxonomic classification.</title>
        <authorList>
            <person name="Goeker M."/>
        </authorList>
    </citation>
    <scope>NUCLEOTIDE SEQUENCE [LARGE SCALE GENOMIC DNA]</scope>
    <source>
        <strain evidence="3 4">DSM 27016</strain>
    </source>
</reference>
<dbReference type="AlphaFoldDB" id="A0A369AH35"/>
<dbReference type="PROSITE" id="PS50943">
    <property type="entry name" value="HTH_CROC1"/>
    <property type="match status" value="1"/>
</dbReference>
<dbReference type="CDD" id="cd00093">
    <property type="entry name" value="HTH_XRE"/>
    <property type="match status" value="1"/>
</dbReference>